<organism evidence="2 3">
    <name type="scientific">Candidatus Thermofonsia Clade 3 bacterium</name>
    <dbReference type="NCBI Taxonomy" id="2364212"/>
    <lineage>
        <taxon>Bacteria</taxon>
        <taxon>Bacillati</taxon>
        <taxon>Chloroflexota</taxon>
        <taxon>Candidatus Thermofontia</taxon>
        <taxon>Candidatus Thermofonsia Clade 3</taxon>
    </lineage>
</organism>
<keyword evidence="1" id="KW-1133">Transmembrane helix</keyword>
<proteinExistence type="predicted"/>
<evidence type="ECO:0000313" key="2">
    <source>
        <dbReference type="EMBL" id="PJF45666.1"/>
    </source>
</evidence>
<reference evidence="2 3" key="1">
    <citation type="submission" date="2017-11" db="EMBL/GenBank/DDBJ databases">
        <title>Evolution of Phototrophy in the Chloroflexi Phylum Driven by Horizontal Gene Transfer.</title>
        <authorList>
            <person name="Ward L.M."/>
            <person name="Hemp J."/>
            <person name="Shih P.M."/>
            <person name="Mcglynn S.E."/>
            <person name="Fischer W."/>
        </authorList>
    </citation>
    <scope>NUCLEOTIDE SEQUENCE [LARGE SCALE GENOMIC DNA]</scope>
    <source>
        <strain evidence="2">JP3_7</strain>
    </source>
</reference>
<dbReference type="EMBL" id="PGTN01000870">
    <property type="protein sequence ID" value="PJF45666.1"/>
    <property type="molecule type" value="Genomic_DNA"/>
</dbReference>
<accession>A0A2M8Q791</accession>
<dbReference type="AlphaFoldDB" id="A0A2M8Q791"/>
<keyword evidence="1" id="KW-0472">Membrane</keyword>
<evidence type="ECO:0000256" key="1">
    <source>
        <dbReference type="SAM" id="Phobius"/>
    </source>
</evidence>
<dbReference type="Proteomes" id="UP000230790">
    <property type="component" value="Unassembled WGS sequence"/>
</dbReference>
<name>A0A2M8Q791_9CHLR</name>
<protein>
    <submittedName>
        <fullName evidence="2">Uncharacterized protein</fullName>
    </submittedName>
</protein>
<sequence>MALSGYGAFLNTMRSNHAVAPAPDALRPSAGRHPLREYRALARDPALLLALIIATLFVLIAVIYPLGATLAEAASSEGIRVLSDVLRRPVYHRIILNTLVMGLTTAAI</sequence>
<feature type="non-terminal residue" evidence="2">
    <location>
        <position position="108"/>
    </location>
</feature>
<keyword evidence="1" id="KW-0812">Transmembrane</keyword>
<evidence type="ECO:0000313" key="3">
    <source>
        <dbReference type="Proteomes" id="UP000230790"/>
    </source>
</evidence>
<feature type="transmembrane region" description="Helical" evidence="1">
    <location>
        <begin position="46"/>
        <end position="70"/>
    </location>
</feature>
<comment type="caution">
    <text evidence="2">The sequence shown here is derived from an EMBL/GenBank/DDBJ whole genome shotgun (WGS) entry which is preliminary data.</text>
</comment>
<gene>
    <name evidence="2" type="ORF">CUN48_17730</name>
</gene>